<keyword evidence="5" id="KW-0808">Transferase</keyword>
<dbReference type="InterPro" id="IPR004162">
    <property type="entry name" value="SINA-like_animal"/>
</dbReference>
<gene>
    <name evidence="5" type="ORF">LSAA_6595</name>
</gene>
<keyword evidence="1" id="KW-0479">Metal-binding</keyword>
<feature type="domain" description="E3 ubiquitin-protein ligase Sina-like RING finger" evidence="4">
    <location>
        <begin position="54"/>
        <end position="81"/>
    </location>
</feature>
<evidence type="ECO:0000259" key="4">
    <source>
        <dbReference type="Pfam" id="PF21362"/>
    </source>
</evidence>
<dbReference type="Pfam" id="PF21362">
    <property type="entry name" value="Sina_RING"/>
    <property type="match status" value="1"/>
</dbReference>
<protein>
    <submittedName>
        <fullName evidence="5">SIAH1</fullName>
        <ecNumber evidence="5">2.3.2.27</ecNumber>
    </submittedName>
</protein>
<dbReference type="GO" id="GO:0005737">
    <property type="term" value="C:cytoplasm"/>
    <property type="evidence" value="ECO:0007669"/>
    <property type="project" value="TreeGrafter"/>
</dbReference>
<dbReference type="EC" id="2.3.2.27" evidence="5"/>
<dbReference type="GO" id="GO:0061630">
    <property type="term" value="F:ubiquitin protein ligase activity"/>
    <property type="evidence" value="ECO:0007669"/>
    <property type="project" value="UniProtKB-EC"/>
</dbReference>
<dbReference type="InterPro" id="IPR049548">
    <property type="entry name" value="Sina-like_RING"/>
</dbReference>
<dbReference type="AlphaFoldDB" id="A0A7R8H5I4"/>
<dbReference type="Proteomes" id="UP000675881">
    <property type="component" value="Chromosome 2"/>
</dbReference>
<organism evidence="5 6">
    <name type="scientific">Lepeophtheirus salmonis</name>
    <name type="common">Salmon louse</name>
    <name type="synonym">Caligus salmonis</name>
    <dbReference type="NCBI Taxonomy" id="72036"/>
    <lineage>
        <taxon>Eukaryota</taxon>
        <taxon>Metazoa</taxon>
        <taxon>Ecdysozoa</taxon>
        <taxon>Arthropoda</taxon>
        <taxon>Crustacea</taxon>
        <taxon>Multicrustacea</taxon>
        <taxon>Hexanauplia</taxon>
        <taxon>Copepoda</taxon>
        <taxon>Siphonostomatoida</taxon>
        <taxon>Caligidae</taxon>
        <taxon>Lepeophtheirus</taxon>
    </lineage>
</organism>
<keyword evidence="3" id="KW-0862">Zinc</keyword>
<dbReference type="PANTHER" id="PTHR45877">
    <property type="entry name" value="E3 UBIQUITIN-PROTEIN LIGASE SIAH2"/>
    <property type="match status" value="1"/>
</dbReference>
<dbReference type="EMBL" id="HG994581">
    <property type="protein sequence ID" value="CAF2876940.1"/>
    <property type="molecule type" value="Genomic_DNA"/>
</dbReference>
<sequence>MFKAIKRANWTPTKDSRVYQDDVTGCFWECRKMDIMDLDLGSVSNTSILSLLECPVCLDHITPPIKQCTKGHLVCIDCFPSCITVQHAVAISRKGLTKKTPIMLLTPFQYNLPEHCSTVQSNFTVHIHADIVGRSENCNLLIAHIQYIGPESMAARYAYGISLFDANNRRTGHKFEGLVSSTLKALESQCAKDDVFMRAAQQLQPQFVERGFHKPNLSCLNIAYYIQEVYIYTIIFYTGK</sequence>
<name>A0A7R8H5I4_LEPSM</name>
<dbReference type="GO" id="GO:0031624">
    <property type="term" value="F:ubiquitin conjugating enzyme binding"/>
    <property type="evidence" value="ECO:0007669"/>
    <property type="project" value="TreeGrafter"/>
</dbReference>
<dbReference type="GO" id="GO:0043161">
    <property type="term" value="P:proteasome-mediated ubiquitin-dependent protein catabolic process"/>
    <property type="evidence" value="ECO:0007669"/>
    <property type="project" value="TreeGrafter"/>
</dbReference>
<keyword evidence="2" id="KW-0863">Zinc-finger</keyword>
<evidence type="ECO:0000256" key="3">
    <source>
        <dbReference type="ARBA" id="ARBA00022833"/>
    </source>
</evidence>
<evidence type="ECO:0000313" key="5">
    <source>
        <dbReference type="EMBL" id="CAF2876940.1"/>
    </source>
</evidence>
<reference evidence="5" key="1">
    <citation type="submission" date="2021-02" db="EMBL/GenBank/DDBJ databases">
        <authorList>
            <person name="Bekaert M."/>
        </authorList>
    </citation>
    <scope>NUCLEOTIDE SEQUENCE</scope>
    <source>
        <strain evidence="5">IoA-00</strain>
    </source>
</reference>
<keyword evidence="5" id="KW-0012">Acyltransferase</keyword>
<accession>A0A7R8H5I4</accession>
<dbReference type="OrthoDB" id="941555at2759"/>
<evidence type="ECO:0000256" key="1">
    <source>
        <dbReference type="ARBA" id="ARBA00022723"/>
    </source>
</evidence>
<evidence type="ECO:0000256" key="2">
    <source>
        <dbReference type="ARBA" id="ARBA00022771"/>
    </source>
</evidence>
<evidence type="ECO:0000313" key="6">
    <source>
        <dbReference type="Proteomes" id="UP000675881"/>
    </source>
</evidence>
<dbReference type="GO" id="GO:0008270">
    <property type="term" value="F:zinc ion binding"/>
    <property type="evidence" value="ECO:0007669"/>
    <property type="project" value="UniProtKB-KW"/>
</dbReference>
<dbReference type="PANTHER" id="PTHR45877:SF2">
    <property type="entry name" value="E3 UBIQUITIN-PROTEIN LIGASE SINA-RELATED"/>
    <property type="match status" value="1"/>
</dbReference>
<keyword evidence="6" id="KW-1185">Reference proteome</keyword>
<proteinExistence type="predicted"/>